<feature type="binding site" evidence="10">
    <location>
        <position position="93"/>
    </location>
    <ligand>
        <name>Fe cation</name>
        <dbReference type="ChEBI" id="CHEBI:24875"/>
        <label>2</label>
    </ligand>
</feature>
<gene>
    <name evidence="13" type="primary">bfr</name>
    <name evidence="13" type="ORF">STPYR_10241</name>
</gene>
<accession>A0A1Y5PZ97</accession>
<feature type="binding site" evidence="10">
    <location>
        <position position="46"/>
    </location>
    <ligand>
        <name>Fe cation</name>
        <dbReference type="ChEBI" id="CHEBI:24875"/>
        <label>3</label>
    </ligand>
</feature>
<dbReference type="InterPro" id="IPR002024">
    <property type="entry name" value="Bacterioferritin"/>
</dbReference>
<keyword evidence="3" id="KW-0813">Transport</keyword>
<dbReference type="PROSITE" id="PS00549">
    <property type="entry name" value="BACTERIOFERRITIN"/>
    <property type="match status" value="1"/>
</dbReference>
<evidence type="ECO:0000256" key="8">
    <source>
        <dbReference type="ARBA" id="ARBA00036243"/>
    </source>
</evidence>
<comment type="function">
    <text evidence="9">Iron-storage protein, whose ferroxidase center binds Fe(2+), oxidizes it using dioxygen to Fe(3+), and participates in the subsequent Fe(3+) oxide mineral core formation within the central cavity of the BFR protein shell.</text>
</comment>
<evidence type="ECO:0000256" key="3">
    <source>
        <dbReference type="ARBA" id="ARBA00022448"/>
    </source>
</evidence>
<feature type="binding site" evidence="10">
    <location>
        <position position="127"/>
    </location>
    <ligand>
        <name>Fe cation</name>
        <dbReference type="ChEBI" id="CHEBI:24875"/>
        <label>1</label>
    </ligand>
</feature>
<evidence type="ECO:0000256" key="7">
    <source>
        <dbReference type="ARBA" id="ARBA00023065"/>
    </source>
</evidence>
<feature type="binding site" evidence="10">
    <location>
        <position position="51"/>
    </location>
    <ligand>
        <name>Fe cation</name>
        <dbReference type="ChEBI" id="CHEBI:24875"/>
        <label>1</label>
    </ligand>
</feature>
<dbReference type="GO" id="GO:0005829">
    <property type="term" value="C:cytosol"/>
    <property type="evidence" value="ECO:0007669"/>
    <property type="project" value="TreeGrafter"/>
</dbReference>
<dbReference type="PRINTS" id="PR00601">
    <property type="entry name" value="BACFERRITIN"/>
</dbReference>
<sequence>MQGQPDVIEYLKELLRGELAARDQYFIHSRRYEDQGLYALYERIGHEMEEETQHADALLRRILFLGGDPDMRPHAFEPGKTVVEMLEKDLQVEYQVRANLAAGMKLCEEHGDYVSRDILLAQLRDTEEDHAWWLEQQLGLIKRIGLELYQTSKIDAKGGAAH</sequence>
<dbReference type="EC" id="1.16.3.1" evidence="9"/>
<feature type="binding site" evidence="10">
    <location>
        <position position="127"/>
    </location>
    <ligand>
        <name>Fe cation</name>
        <dbReference type="ChEBI" id="CHEBI:24875"/>
        <label>2</label>
    </ligand>
</feature>
<dbReference type="GO" id="GO:0020037">
    <property type="term" value="F:heme binding"/>
    <property type="evidence" value="ECO:0007669"/>
    <property type="project" value="TreeGrafter"/>
</dbReference>
<dbReference type="AlphaFoldDB" id="A0A1Y5PZ97"/>
<comment type="catalytic activity">
    <reaction evidence="9">
        <text>4 Fe(2+) + O2 + 4 H(+) = 4 Fe(3+) + 2 H2O</text>
        <dbReference type="Rhea" id="RHEA:11148"/>
        <dbReference type="ChEBI" id="CHEBI:15377"/>
        <dbReference type="ChEBI" id="CHEBI:15378"/>
        <dbReference type="ChEBI" id="CHEBI:15379"/>
        <dbReference type="ChEBI" id="CHEBI:29033"/>
        <dbReference type="ChEBI" id="CHEBI:29034"/>
        <dbReference type="EC" id="1.16.3.1"/>
    </reaction>
</comment>
<keyword evidence="5 13" id="KW-0560">Oxidoreductase</keyword>
<dbReference type="InterPro" id="IPR009040">
    <property type="entry name" value="Ferritin-like_diiron"/>
</dbReference>
<dbReference type="NCBIfam" id="TIGR00754">
    <property type="entry name" value="bfr"/>
    <property type="match status" value="1"/>
</dbReference>
<evidence type="ECO:0000256" key="2">
    <source>
        <dbReference type="ARBA" id="ARBA00022434"/>
    </source>
</evidence>
<organism evidence="13">
    <name type="scientific">uncultured Stenotrophomonas sp</name>
    <dbReference type="NCBI Taxonomy" id="165438"/>
    <lineage>
        <taxon>Bacteria</taxon>
        <taxon>Pseudomonadati</taxon>
        <taxon>Pseudomonadota</taxon>
        <taxon>Gammaproteobacteria</taxon>
        <taxon>Lysobacterales</taxon>
        <taxon>Lysobacteraceae</taxon>
        <taxon>Stenotrophomonas</taxon>
        <taxon>environmental samples</taxon>
    </lineage>
</organism>
<proteinExistence type="inferred from homology"/>
<dbReference type="GO" id="GO:0008199">
    <property type="term" value="F:ferric iron binding"/>
    <property type="evidence" value="ECO:0007669"/>
    <property type="project" value="InterPro"/>
</dbReference>
<evidence type="ECO:0000256" key="5">
    <source>
        <dbReference type="ARBA" id="ARBA00023002"/>
    </source>
</evidence>
<keyword evidence="2 9" id="KW-0409">Iron storage</keyword>
<feature type="binding site" evidence="10">
    <location>
        <position position="18"/>
    </location>
    <ligand>
        <name>Fe cation</name>
        <dbReference type="ChEBI" id="CHEBI:24875"/>
        <label>1</label>
    </ligand>
</feature>
<evidence type="ECO:0000256" key="9">
    <source>
        <dbReference type="PIRNR" id="PIRNR002560"/>
    </source>
</evidence>
<keyword evidence="9 10" id="KW-0479">Metal-binding</keyword>
<keyword evidence="11" id="KW-0349">Heme</keyword>
<dbReference type="InterPro" id="IPR012347">
    <property type="entry name" value="Ferritin-like"/>
</dbReference>
<keyword evidence="6 9" id="KW-0408">Iron</keyword>
<evidence type="ECO:0000256" key="4">
    <source>
        <dbReference type="ARBA" id="ARBA00022496"/>
    </source>
</evidence>
<dbReference type="PANTHER" id="PTHR30295">
    <property type="entry name" value="BACTERIOFERRITIN"/>
    <property type="match status" value="1"/>
</dbReference>
<evidence type="ECO:0000259" key="12">
    <source>
        <dbReference type="PROSITE" id="PS50905"/>
    </source>
</evidence>
<reference evidence="13" key="1">
    <citation type="submission" date="2016-03" db="EMBL/GenBank/DDBJ databases">
        <authorList>
            <person name="Ploux O."/>
        </authorList>
    </citation>
    <scope>NUCLEOTIDE SEQUENCE</scope>
    <source>
        <strain evidence="13">UC10</strain>
    </source>
</reference>
<evidence type="ECO:0000256" key="6">
    <source>
        <dbReference type="ARBA" id="ARBA00023004"/>
    </source>
</evidence>
<feature type="domain" description="Ferritin-like diiron" evidence="12">
    <location>
        <begin position="1"/>
        <end position="145"/>
    </location>
</feature>
<feature type="binding site" evidence="10">
    <location>
        <position position="51"/>
    </location>
    <ligand>
        <name>Fe cation</name>
        <dbReference type="ChEBI" id="CHEBI:24875"/>
        <label>2</label>
    </ligand>
</feature>
<feature type="binding site" evidence="10">
    <location>
        <position position="50"/>
    </location>
    <ligand>
        <name>Fe cation</name>
        <dbReference type="ChEBI" id="CHEBI:24875"/>
        <label>3</label>
    </ligand>
</feature>
<dbReference type="GO" id="GO:0004322">
    <property type="term" value="F:ferroxidase activity"/>
    <property type="evidence" value="ECO:0007669"/>
    <property type="project" value="UniProtKB-EC"/>
</dbReference>
<protein>
    <recommendedName>
        <fullName evidence="9 11">Bacterioferritin</fullName>
        <ecNumber evidence="9">1.16.3.1</ecNumber>
    </recommendedName>
</protein>
<dbReference type="EMBL" id="FLTS01000001">
    <property type="protein sequence ID" value="SBV35311.1"/>
    <property type="molecule type" value="Genomic_DNA"/>
</dbReference>
<evidence type="ECO:0000313" key="13">
    <source>
        <dbReference type="EMBL" id="SBV35311.1"/>
    </source>
</evidence>
<dbReference type="InterPro" id="IPR009078">
    <property type="entry name" value="Ferritin-like_SF"/>
</dbReference>
<dbReference type="CDD" id="cd00907">
    <property type="entry name" value="Bacterioferritin"/>
    <property type="match status" value="1"/>
</dbReference>
<evidence type="ECO:0000256" key="1">
    <source>
        <dbReference type="ARBA" id="ARBA00008093"/>
    </source>
</evidence>
<dbReference type="Pfam" id="PF00210">
    <property type="entry name" value="Ferritin"/>
    <property type="match status" value="1"/>
</dbReference>
<comment type="catalytic activity">
    <reaction evidence="8">
        <text>Fe(2+)(in) = Fe(2+)(out)</text>
        <dbReference type="Rhea" id="RHEA:28486"/>
        <dbReference type="ChEBI" id="CHEBI:29033"/>
    </reaction>
</comment>
<dbReference type="PROSITE" id="PS50905">
    <property type="entry name" value="FERRITIN_LIKE"/>
    <property type="match status" value="1"/>
</dbReference>
<dbReference type="GO" id="GO:0006879">
    <property type="term" value="P:intracellular iron ion homeostasis"/>
    <property type="evidence" value="ECO:0007669"/>
    <property type="project" value="UniProtKB-KW"/>
</dbReference>
<dbReference type="PIRSF" id="PIRSF002560">
    <property type="entry name" value="Bacterioferritin"/>
    <property type="match status" value="1"/>
</dbReference>
<dbReference type="InterPro" id="IPR008331">
    <property type="entry name" value="Ferritin_DPS_dom"/>
</dbReference>
<keyword evidence="7" id="KW-0406">Ion transport</keyword>
<name>A0A1Y5PZ97_9GAMM</name>
<keyword evidence="4" id="KW-0410">Iron transport</keyword>
<dbReference type="Gene3D" id="1.20.1260.10">
    <property type="match status" value="1"/>
</dbReference>
<dbReference type="GO" id="GO:0006826">
    <property type="term" value="P:iron ion transport"/>
    <property type="evidence" value="ECO:0007669"/>
    <property type="project" value="UniProtKB-KW"/>
</dbReference>
<evidence type="ECO:0000256" key="11">
    <source>
        <dbReference type="RuleBase" id="RU000623"/>
    </source>
</evidence>
<evidence type="ECO:0000256" key="10">
    <source>
        <dbReference type="PIRSR" id="PIRSR002560-1"/>
    </source>
</evidence>
<comment type="similarity">
    <text evidence="1 9 11">Belongs to the bacterioferritin family.</text>
</comment>
<feature type="binding site" evidence="10">
    <location>
        <position position="54"/>
    </location>
    <ligand>
        <name>Fe cation</name>
        <dbReference type="ChEBI" id="CHEBI:24875"/>
        <label>1</label>
    </ligand>
</feature>
<dbReference type="SUPFAM" id="SSF47240">
    <property type="entry name" value="Ferritin-like"/>
    <property type="match status" value="1"/>
</dbReference>
<feature type="binding site" evidence="10">
    <location>
        <position position="130"/>
    </location>
    <ligand>
        <name>Fe cation</name>
        <dbReference type="ChEBI" id="CHEBI:24875"/>
        <label>2</label>
    </ligand>
</feature>
<dbReference type="PANTHER" id="PTHR30295:SF9">
    <property type="entry name" value="BACTERIOFERRITIN"/>
    <property type="match status" value="1"/>
</dbReference>